<gene>
    <name evidence="3" type="ORF">GJ689_22660</name>
</gene>
<evidence type="ECO:0000313" key="3">
    <source>
        <dbReference type="EMBL" id="MTW19003.1"/>
    </source>
</evidence>
<sequence length="180" mass="19671">MAVPKSEPDAAAPASRSSAPGRLARLRRAGEPVLRRVLHLWWRLSRGLTLGVRALVIDPDGRVFLVRHSYVSGWYLPGGGVEIGETLGDALVRELREEGNLHLTGAATLHGVYLNARVSRRDHVALFVVRDFVQPAPPRPNREIVAAGFFPVDALPADTTRGTRARLAEVLDGAPVTEHW</sequence>
<reference evidence="3 4" key="1">
    <citation type="submission" date="2019-11" db="EMBL/GenBank/DDBJ databases">
        <title>Whole-genome sequence of Rhodoplanes serenus DSM 18633, type strain.</title>
        <authorList>
            <person name="Kyndt J.A."/>
            <person name="Meyer T.E."/>
        </authorList>
    </citation>
    <scope>NUCLEOTIDE SEQUENCE [LARGE SCALE GENOMIC DNA]</scope>
    <source>
        <strain evidence="3 4">DSM 18633</strain>
    </source>
</reference>
<dbReference type="PANTHER" id="PTHR43046:SF14">
    <property type="entry name" value="MUTT_NUDIX FAMILY PROTEIN"/>
    <property type="match status" value="1"/>
</dbReference>
<dbReference type="InterPro" id="IPR000086">
    <property type="entry name" value="NUDIX_hydrolase_dom"/>
</dbReference>
<proteinExistence type="predicted"/>
<dbReference type="RefSeq" id="WP_111387063.1">
    <property type="nucleotide sequence ID" value="NZ_WNKV01000022.1"/>
</dbReference>
<dbReference type="InterPro" id="IPR015797">
    <property type="entry name" value="NUDIX_hydrolase-like_dom_sf"/>
</dbReference>
<comment type="caution">
    <text evidence="3">The sequence shown here is derived from an EMBL/GenBank/DDBJ whole genome shotgun (WGS) entry which is preliminary data.</text>
</comment>
<dbReference type="AlphaFoldDB" id="A0A327K0D5"/>
<organism evidence="3 4">
    <name type="scientific">Rhodoplanes serenus</name>
    <dbReference type="NCBI Taxonomy" id="200615"/>
    <lineage>
        <taxon>Bacteria</taxon>
        <taxon>Pseudomonadati</taxon>
        <taxon>Pseudomonadota</taxon>
        <taxon>Alphaproteobacteria</taxon>
        <taxon>Hyphomicrobiales</taxon>
        <taxon>Nitrobacteraceae</taxon>
        <taxon>Rhodoplanes</taxon>
    </lineage>
</organism>
<evidence type="ECO:0000313" key="4">
    <source>
        <dbReference type="Proteomes" id="UP000438991"/>
    </source>
</evidence>
<dbReference type="PROSITE" id="PS00893">
    <property type="entry name" value="NUDIX_BOX"/>
    <property type="match status" value="1"/>
</dbReference>
<dbReference type="EMBL" id="WNKV01000022">
    <property type="protein sequence ID" value="MTW19003.1"/>
    <property type="molecule type" value="Genomic_DNA"/>
</dbReference>
<comment type="cofactor">
    <cofactor evidence="1">
        <name>Mg(2+)</name>
        <dbReference type="ChEBI" id="CHEBI:18420"/>
    </cofactor>
</comment>
<accession>A0A327K0D5</accession>
<dbReference type="Proteomes" id="UP000438991">
    <property type="component" value="Unassembled WGS sequence"/>
</dbReference>
<protein>
    <submittedName>
        <fullName evidence="3">NUDIX domain-containing protein</fullName>
    </submittedName>
</protein>
<dbReference type="GO" id="GO:0016787">
    <property type="term" value="F:hydrolase activity"/>
    <property type="evidence" value="ECO:0007669"/>
    <property type="project" value="UniProtKB-KW"/>
</dbReference>
<dbReference type="Pfam" id="PF00293">
    <property type="entry name" value="NUDIX"/>
    <property type="match status" value="1"/>
</dbReference>
<evidence type="ECO:0000256" key="2">
    <source>
        <dbReference type="ARBA" id="ARBA00022801"/>
    </source>
</evidence>
<dbReference type="Gene3D" id="3.90.79.10">
    <property type="entry name" value="Nucleoside Triphosphate Pyrophosphohydrolase"/>
    <property type="match status" value="1"/>
</dbReference>
<dbReference type="PROSITE" id="PS51462">
    <property type="entry name" value="NUDIX"/>
    <property type="match status" value="1"/>
</dbReference>
<dbReference type="InterPro" id="IPR020084">
    <property type="entry name" value="NUDIX_hydrolase_CS"/>
</dbReference>
<evidence type="ECO:0000256" key="1">
    <source>
        <dbReference type="ARBA" id="ARBA00001946"/>
    </source>
</evidence>
<keyword evidence="2" id="KW-0378">Hydrolase</keyword>
<dbReference type="PANTHER" id="PTHR43046">
    <property type="entry name" value="GDP-MANNOSE MANNOSYL HYDROLASE"/>
    <property type="match status" value="1"/>
</dbReference>
<name>A0A327K0D5_9BRAD</name>
<dbReference type="SUPFAM" id="SSF55811">
    <property type="entry name" value="Nudix"/>
    <property type="match status" value="1"/>
</dbReference>
<dbReference type="CDD" id="cd04680">
    <property type="entry name" value="NUDIX_Hydrolase"/>
    <property type="match status" value="1"/>
</dbReference>